<dbReference type="InterPro" id="IPR001645">
    <property type="entry name" value="Folylpolyglutamate_synth"/>
</dbReference>
<evidence type="ECO:0000256" key="7">
    <source>
        <dbReference type="PIRNR" id="PIRNR001563"/>
    </source>
</evidence>
<dbReference type="GO" id="GO:0005739">
    <property type="term" value="C:mitochondrion"/>
    <property type="evidence" value="ECO:0007669"/>
    <property type="project" value="TreeGrafter"/>
</dbReference>
<keyword evidence="5 7" id="KW-0067">ATP-binding</keyword>
<dbReference type="InterPro" id="IPR004101">
    <property type="entry name" value="Mur_ligase_C"/>
</dbReference>
<dbReference type="GO" id="GO:0005829">
    <property type="term" value="C:cytosol"/>
    <property type="evidence" value="ECO:0007669"/>
    <property type="project" value="TreeGrafter"/>
</dbReference>
<dbReference type="Gene3D" id="3.40.1190.10">
    <property type="entry name" value="Mur-like, catalytic domain"/>
    <property type="match status" value="1"/>
</dbReference>
<proteinExistence type="inferred from homology"/>
<dbReference type="InterPro" id="IPR018109">
    <property type="entry name" value="Folylpolyglutamate_synth_CS"/>
</dbReference>
<dbReference type="STRING" id="341454.A0A4S2N188"/>
<dbReference type="OrthoDB" id="5212574at2759"/>
<dbReference type="Pfam" id="PF02875">
    <property type="entry name" value="Mur_ligase_C"/>
    <property type="match status" value="1"/>
</dbReference>
<evidence type="ECO:0000256" key="5">
    <source>
        <dbReference type="ARBA" id="ARBA00022840"/>
    </source>
</evidence>
<comment type="similarity">
    <text evidence="1 7">Belongs to the folylpolyglutamate synthase family.</text>
</comment>
<dbReference type="Proteomes" id="UP000298138">
    <property type="component" value="Unassembled WGS sequence"/>
</dbReference>
<dbReference type="PANTHER" id="PTHR11136">
    <property type="entry name" value="FOLYLPOLYGLUTAMATE SYNTHASE-RELATED"/>
    <property type="match status" value="1"/>
</dbReference>
<protein>
    <recommendedName>
        <fullName evidence="7">Dihydrofolate synthetase</fullName>
        <ecNumber evidence="7">6.3.2.12</ecNumber>
    </recommendedName>
</protein>
<dbReference type="NCBIfam" id="TIGR01499">
    <property type="entry name" value="folC"/>
    <property type="match status" value="1"/>
</dbReference>
<dbReference type="SUPFAM" id="SSF53244">
    <property type="entry name" value="MurD-like peptide ligases, peptide-binding domain"/>
    <property type="match status" value="1"/>
</dbReference>
<keyword evidence="3" id="KW-0479">Metal-binding</keyword>
<evidence type="ECO:0000256" key="2">
    <source>
        <dbReference type="ARBA" id="ARBA00022598"/>
    </source>
</evidence>
<organism evidence="9 10">
    <name type="scientific">Ascodesmis nigricans</name>
    <dbReference type="NCBI Taxonomy" id="341454"/>
    <lineage>
        <taxon>Eukaryota</taxon>
        <taxon>Fungi</taxon>
        <taxon>Dikarya</taxon>
        <taxon>Ascomycota</taxon>
        <taxon>Pezizomycotina</taxon>
        <taxon>Pezizomycetes</taxon>
        <taxon>Pezizales</taxon>
        <taxon>Ascodesmidaceae</taxon>
        <taxon>Ascodesmis</taxon>
    </lineage>
</organism>
<feature type="domain" description="Mur ligase C-terminal" evidence="8">
    <location>
        <begin position="283"/>
        <end position="398"/>
    </location>
</feature>
<evidence type="ECO:0000256" key="6">
    <source>
        <dbReference type="ARBA" id="ARBA00022842"/>
    </source>
</evidence>
<dbReference type="InterPro" id="IPR036615">
    <property type="entry name" value="Mur_ligase_C_dom_sf"/>
</dbReference>
<gene>
    <name evidence="9" type="ORF">EX30DRAFT_369941</name>
</gene>
<dbReference type="InterPro" id="IPR036565">
    <property type="entry name" value="Mur-like_cat_sf"/>
</dbReference>
<sequence length="410" mass="43667">MIDLGLKRISQLLPNISTLPWRAIHVAGTNGKGSICAYLTSILHSASIPVGRFTSPHLIHPHDSITINNAPVPQHLYNLASSTIRSRNESLRIGATEFEILTATAFECFTLAHVAVGVVEVGLGGRLDATNVLRKKIACVVAKVDLDHQAFLGETLRDIAAEKAGIAVEGVRVVVDGGNPGEVLEAVEKVVERVGGEMVVPVVEVGKPGEGVKVTTEVFGTLRFTKMLPGRFQAANLACAVTALEEAVKRGHKITPEDVVTGVANTEWPGRLQTIDVRGITKIPGSRVLLDGAHNPGAAKELRAYIGDAENVVWVLAFSKGKNVDEMVGILIKENDTVVATEFGAVEDMPWVKPVDASEIAAAVEKVGVPGSVAENVKDALRRAFAEAQGRRVVVAGSLYMVGELLREMQ</sequence>
<dbReference type="GO" id="GO:0005524">
    <property type="term" value="F:ATP binding"/>
    <property type="evidence" value="ECO:0007669"/>
    <property type="project" value="UniProtKB-KW"/>
</dbReference>
<keyword evidence="6" id="KW-0460">Magnesium</keyword>
<evidence type="ECO:0000256" key="3">
    <source>
        <dbReference type="ARBA" id="ARBA00022723"/>
    </source>
</evidence>
<keyword evidence="4 7" id="KW-0547">Nucleotide-binding</keyword>
<name>A0A4S2N188_9PEZI</name>
<dbReference type="AlphaFoldDB" id="A0A4S2N188"/>
<reference evidence="9 10" key="1">
    <citation type="submission" date="2019-04" db="EMBL/GenBank/DDBJ databases">
        <title>Comparative genomics and transcriptomics to analyze fruiting body development in filamentous ascomycetes.</title>
        <authorList>
            <consortium name="DOE Joint Genome Institute"/>
            <person name="Lutkenhaus R."/>
            <person name="Traeger S."/>
            <person name="Breuer J."/>
            <person name="Kuo A."/>
            <person name="Lipzen A."/>
            <person name="Pangilinan J."/>
            <person name="Dilworth D."/>
            <person name="Sandor L."/>
            <person name="Poggeler S."/>
            <person name="Barry K."/>
            <person name="Grigoriev I.V."/>
            <person name="Nowrousian M."/>
        </authorList>
    </citation>
    <scope>NUCLEOTIDE SEQUENCE [LARGE SCALE GENOMIC DNA]</scope>
    <source>
        <strain evidence="9 10">CBS 389.68</strain>
    </source>
</reference>
<dbReference type="GO" id="GO:0004326">
    <property type="term" value="F:tetrahydrofolylpolyglutamate synthase activity"/>
    <property type="evidence" value="ECO:0007669"/>
    <property type="project" value="InterPro"/>
</dbReference>
<keyword evidence="2 7" id="KW-0436">Ligase</keyword>
<dbReference type="UniPathway" id="UPA00850"/>
<dbReference type="FunCoup" id="A0A4S2N188">
    <property type="interactions" value="187"/>
</dbReference>
<dbReference type="Gene3D" id="3.90.190.20">
    <property type="entry name" value="Mur ligase, C-terminal domain"/>
    <property type="match status" value="1"/>
</dbReference>
<dbReference type="EMBL" id="ML220114">
    <property type="protein sequence ID" value="TGZ82889.1"/>
    <property type="molecule type" value="Genomic_DNA"/>
</dbReference>
<dbReference type="EC" id="6.3.2.12" evidence="7"/>
<comment type="pathway">
    <text evidence="7">Cofactor biosynthesis; tetrahydrofolylpolyglutamate biosynthesis.</text>
</comment>
<evidence type="ECO:0000313" key="9">
    <source>
        <dbReference type="EMBL" id="TGZ82889.1"/>
    </source>
</evidence>
<evidence type="ECO:0000256" key="4">
    <source>
        <dbReference type="ARBA" id="ARBA00022741"/>
    </source>
</evidence>
<dbReference type="GO" id="GO:0046872">
    <property type="term" value="F:metal ion binding"/>
    <property type="evidence" value="ECO:0007669"/>
    <property type="project" value="UniProtKB-KW"/>
</dbReference>
<dbReference type="SUPFAM" id="SSF53623">
    <property type="entry name" value="MurD-like peptide ligases, catalytic domain"/>
    <property type="match status" value="1"/>
</dbReference>
<comment type="catalytic activity">
    <reaction evidence="7">
        <text>7,8-dihydropteroate + L-glutamate + ATP = 7,8-dihydrofolate + ADP + phosphate + H(+)</text>
        <dbReference type="Rhea" id="RHEA:23584"/>
        <dbReference type="ChEBI" id="CHEBI:15378"/>
        <dbReference type="ChEBI" id="CHEBI:17839"/>
        <dbReference type="ChEBI" id="CHEBI:29985"/>
        <dbReference type="ChEBI" id="CHEBI:30616"/>
        <dbReference type="ChEBI" id="CHEBI:43474"/>
        <dbReference type="ChEBI" id="CHEBI:57451"/>
        <dbReference type="ChEBI" id="CHEBI:456216"/>
        <dbReference type="EC" id="6.3.2.12"/>
    </reaction>
</comment>
<keyword evidence="10" id="KW-1185">Reference proteome</keyword>
<dbReference type="InParanoid" id="A0A4S2N188"/>
<evidence type="ECO:0000259" key="8">
    <source>
        <dbReference type="Pfam" id="PF02875"/>
    </source>
</evidence>
<keyword evidence="7" id="KW-0554">One-carbon metabolism</keyword>
<dbReference type="PROSITE" id="PS01012">
    <property type="entry name" value="FOLYLPOLYGLU_SYNT_2"/>
    <property type="match status" value="1"/>
</dbReference>
<dbReference type="PANTHER" id="PTHR11136:SF0">
    <property type="entry name" value="DIHYDROFOLATE SYNTHETASE-RELATED"/>
    <property type="match status" value="1"/>
</dbReference>
<dbReference type="GO" id="GO:0008841">
    <property type="term" value="F:dihydrofolate synthase activity"/>
    <property type="evidence" value="ECO:0007669"/>
    <property type="project" value="UniProtKB-EC"/>
</dbReference>
<evidence type="ECO:0000256" key="1">
    <source>
        <dbReference type="ARBA" id="ARBA00008276"/>
    </source>
</evidence>
<dbReference type="PROSITE" id="PS01011">
    <property type="entry name" value="FOLYLPOLYGLU_SYNT_1"/>
    <property type="match status" value="1"/>
</dbReference>
<dbReference type="PIRSF" id="PIRSF001563">
    <property type="entry name" value="Folylpolyglu_synth"/>
    <property type="match status" value="1"/>
</dbReference>
<accession>A0A4S2N188</accession>
<evidence type="ECO:0000313" key="10">
    <source>
        <dbReference type="Proteomes" id="UP000298138"/>
    </source>
</evidence>
<dbReference type="GO" id="GO:0006730">
    <property type="term" value="P:one-carbon metabolic process"/>
    <property type="evidence" value="ECO:0007669"/>
    <property type="project" value="UniProtKB-KW"/>
</dbReference>